<feature type="region of interest" description="Disordered" evidence="3">
    <location>
        <begin position="33"/>
        <end position="85"/>
    </location>
</feature>
<dbReference type="Pfam" id="PF22921">
    <property type="entry name" value="FKRP_N"/>
    <property type="match status" value="1"/>
</dbReference>
<feature type="domain" description="LicD/FKTN/FKRP nucleotidyltransferase" evidence="4">
    <location>
        <begin position="397"/>
        <end position="434"/>
    </location>
</feature>
<comment type="similarity">
    <text evidence="1">Belongs to the LicD transferase family.</text>
</comment>
<evidence type="ECO:0000256" key="3">
    <source>
        <dbReference type="SAM" id="MobiDB-lite"/>
    </source>
</evidence>
<feature type="compositionally biased region" description="Basic and acidic residues" evidence="3">
    <location>
        <begin position="61"/>
        <end position="80"/>
    </location>
</feature>
<dbReference type="KEGG" id="pmrn:116947928"/>
<evidence type="ECO:0000259" key="4">
    <source>
        <dbReference type="Pfam" id="PF04991"/>
    </source>
</evidence>
<reference evidence="7" key="1">
    <citation type="submission" date="2025-08" db="UniProtKB">
        <authorList>
            <consortium name="RefSeq"/>
        </authorList>
    </citation>
    <scope>IDENTIFICATION</scope>
    <source>
        <tissue evidence="7">Sperm</tissue>
    </source>
</reference>
<dbReference type="GO" id="GO:0035269">
    <property type="term" value="P:protein O-linked glycosylation via mannose"/>
    <property type="evidence" value="ECO:0007669"/>
    <property type="project" value="TreeGrafter"/>
</dbReference>
<dbReference type="Pfam" id="PF04991">
    <property type="entry name" value="LicD"/>
    <property type="match status" value="1"/>
</dbReference>
<sequence>MRVRVCHLLLALAISLNLLFMYYFMRESGRTKSALEGRGGGRAGARSTASRGPPVQGTSDTPRDGTARQHGERSERREAGGPEGACWPGGVCGPGGACGPPRRPGVVALLREFEEFENSVGETARGLLADGGSEREVLVLSDRDPYPPLALPPGARLVALSGHPERAVAEASPERLLRREAVLLVPDGVAWSGAGGAELLRRLQEELGRSSGNVRMVALPVRGDVPTRCLDLSVRVREWTAEYRAPTRADECDALTGDAVIFIRTPDLLGVSLPWARPLHTALFLQTALRGWRVRLLRDVAPLARHPLLTDAHAQWKAKQRRQTRLDTLHRDLDIRLVRDAAGQETWFGCSKNTARCFGSVLDDTPEYLHRGRWTPPCCLRALRTTVARVVRELERAGVRYWLEGGSLLGAARHGDIIPWDYDADLGLYRDDITKCDLLKRAAALGPVEDEEGFVWERAREGDFYRVHYSRTNRLHVDLWPFYSSSGTMTKLTWMKGHPQDREFPEHFLQPLERMQFAGILAYAPNNHRRFLELKFGPGVIENPEYPNPAKKRLDQDSA</sequence>
<dbReference type="InterPro" id="IPR055105">
    <property type="entry name" value="FKRP_N"/>
</dbReference>
<organism evidence="6 7">
    <name type="scientific">Petromyzon marinus</name>
    <name type="common">Sea lamprey</name>
    <dbReference type="NCBI Taxonomy" id="7757"/>
    <lineage>
        <taxon>Eukaryota</taxon>
        <taxon>Metazoa</taxon>
        <taxon>Chordata</taxon>
        <taxon>Craniata</taxon>
        <taxon>Vertebrata</taxon>
        <taxon>Cyclostomata</taxon>
        <taxon>Hyperoartia</taxon>
        <taxon>Petromyzontiformes</taxon>
        <taxon>Petromyzontidae</taxon>
        <taxon>Petromyzon</taxon>
    </lineage>
</organism>
<name>A0AAJ7TMI5_PETMA</name>
<gene>
    <name evidence="7" type="primary">FKRP</name>
</gene>
<dbReference type="InterPro" id="IPR007074">
    <property type="entry name" value="LicD/FKTN/FKRP_NTP_transf"/>
</dbReference>
<evidence type="ECO:0000313" key="7">
    <source>
        <dbReference type="RefSeq" id="XP_032820139.1"/>
    </source>
</evidence>
<dbReference type="CTD" id="79147"/>
<dbReference type="InterPro" id="IPR052613">
    <property type="entry name" value="LicD_transferase"/>
</dbReference>
<evidence type="ECO:0000259" key="5">
    <source>
        <dbReference type="Pfam" id="PF22921"/>
    </source>
</evidence>
<dbReference type="PANTHER" id="PTHR13627:SF31">
    <property type="entry name" value="RIBITOL 5-PHOSPHATE TRANSFERASE FKRP"/>
    <property type="match status" value="1"/>
</dbReference>
<dbReference type="Proteomes" id="UP001318040">
    <property type="component" value="Chromosome 31"/>
</dbReference>
<dbReference type="RefSeq" id="XP_032820139.1">
    <property type="nucleotide sequence ID" value="XM_032964248.1"/>
</dbReference>
<feature type="domain" description="FKRP stem" evidence="5">
    <location>
        <begin position="102"/>
        <end position="338"/>
    </location>
</feature>
<evidence type="ECO:0000256" key="2">
    <source>
        <dbReference type="ARBA" id="ARBA00033332"/>
    </source>
</evidence>
<evidence type="ECO:0000313" key="6">
    <source>
        <dbReference type="Proteomes" id="UP001318040"/>
    </source>
</evidence>
<keyword evidence="6" id="KW-1185">Reference proteome</keyword>
<dbReference type="AlphaFoldDB" id="A0AAJ7TMI5"/>
<accession>A0AAJ7TMI5</accession>
<protein>
    <recommendedName>
        <fullName evidence="2">Ribitol-5-phosphate transferase</fullName>
    </recommendedName>
</protein>
<proteinExistence type="inferred from homology"/>
<dbReference type="GeneID" id="116947928"/>
<dbReference type="GO" id="GO:0005794">
    <property type="term" value="C:Golgi apparatus"/>
    <property type="evidence" value="ECO:0007669"/>
    <property type="project" value="TreeGrafter"/>
</dbReference>
<dbReference type="PANTHER" id="PTHR13627">
    <property type="entry name" value="FUKUTIN RELATED PROTEIN"/>
    <property type="match status" value="1"/>
</dbReference>
<evidence type="ECO:0000256" key="1">
    <source>
        <dbReference type="ARBA" id="ARBA00010623"/>
    </source>
</evidence>